<name>A0A0F6HDK3_LEPIR</name>
<evidence type="ECO:0000313" key="1">
    <source>
        <dbReference type="EMBL" id="EKO26405.1"/>
    </source>
</evidence>
<protein>
    <submittedName>
        <fullName evidence="1">Uncharacterized protein</fullName>
    </submittedName>
</protein>
<dbReference type="EMBL" id="AHNQ02000014">
    <property type="protein sequence ID" value="EKO26405.1"/>
    <property type="molecule type" value="Genomic_DNA"/>
</dbReference>
<gene>
    <name evidence="1" type="ORF">LEP1GSC104_3012</name>
</gene>
<comment type="caution">
    <text evidence="1">The sequence shown here is derived from an EMBL/GenBank/DDBJ whole genome shotgun (WGS) entry which is preliminary data.</text>
</comment>
<organism evidence="1 2">
    <name type="scientific">Leptospira interrogans str. UI 12621</name>
    <dbReference type="NCBI Taxonomy" id="1049937"/>
    <lineage>
        <taxon>Bacteria</taxon>
        <taxon>Pseudomonadati</taxon>
        <taxon>Spirochaetota</taxon>
        <taxon>Spirochaetia</taxon>
        <taxon>Leptospirales</taxon>
        <taxon>Leptospiraceae</taxon>
        <taxon>Leptospira</taxon>
    </lineage>
</organism>
<proteinExistence type="predicted"/>
<sequence length="189" mass="23002">MVTVNVPLDTGAEYEVIKPFDTFQQHRRYTYVGFISFYDDRTIAGYELFFYHAENDKLHACRISINQIQKEPITFFKRVGGWERPAPNSIPPIDLSQLDLSQVKKLFQLYIPYFKSLIEGEKWIRNWYEWWAENEKLFETVLTRSEYLRWKHFPIQEIEKFLKESSVLFRRSYQYVWLDGNCMEFYLNM</sequence>
<evidence type="ECO:0000313" key="2">
    <source>
        <dbReference type="Proteomes" id="UP000006324"/>
    </source>
</evidence>
<dbReference type="GeneID" id="61144979"/>
<dbReference type="RefSeq" id="WP_000259100.1">
    <property type="nucleotide sequence ID" value="NZ_AHNQ02000014.1"/>
</dbReference>
<dbReference type="AlphaFoldDB" id="A0A0F6HDK3"/>
<accession>A0A0F6HDK3</accession>
<reference evidence="1 2" key="1">
    <citation type="submission" date="2012-09" db="EMBL/GenBank/DDBJ databases">
        <authorList>
            <person name="Harkins D.M."/>
            <person name="Durkin A.S."/>
            <person name="Brinkac L.M."/>
            <person name="Selengut J.D."/>
            <person name="Sanka R."/>
            <person name="DePew J."/>
            <person name="Purushe J."/>
            <person name="Chanthongthip A."/>
            <person name="Lattana O."/>
            <person name="Phetsouvanh R."/>
            <person name="Newton P.N."/>
            <person name="Vinetz J.M."/>
            <person name="Sutton G.G."/>
            <person name="Nelson W.C."/>
            <person name="Fouts D.E."/>
        </authorList>
    </citation>
    <scope>NUCLEOTIDE SEQUENCE [LARGE SCALE GENOMIC DNA]</scope>
    <source>
        <strain evidence="1 2">UI 12621</strain>
    </source>
</reference>
<dbReference type="Proteomes" id="UP000006324">
    <property type="component" value="Unassembled WGS sequence"/>
</dbReference>